<keyword evidence="3" id="KW-0804">Transcription</keyword>
<dbReference type="PANTHER" id="PTHR30146:SF153">
    <property type="entry name" value="LACTOSE OPERON REPRESSOR"/>
    <property type="match status" value="1"/>
</dbReference>
<reference evidence="5 6" key="1">
    <citation type="journal article" date="2015" name="Genome Announc.">
        <title>Complete genome sequence of Martelella endophytica YC6887, which has antifungal activity associated with a halophyte.</title>
        <authorList>
            <person name="Khan A."/>
            <person name="Khan H."/>
            <person name="Chung E.J."/>
            <person name="Hossain M.T."/>
            <person name="Chung Y.R."/>
        </authorList>
    </citation>
    <scope>NUCLEOTIDE SEQUENCE [LARGE SCALE GENOMIC DNA]</scope>
    <source>
        <strain evidence="5">YC6887</strain>
    </source>
</reference>
<dbReference type="CDD" id="cd01392">
    <property type="entry name" value="HTH_LacI"/>
    <property type="match status" value="1"/>
</dbReference>
<dbReference type="SUPFAM" id="SSF53822">
    <property type="entry name" value="Periplasmic binding protein-like I"/>
    <property type="match status" value="1"/>
</dbReference>
<dbReference type="SUPFAM" id="SSF47413">
    <property type="entry name" value="lambda repressor-like DNA-binding domains"/>
    <property type="match status" value="1"/>
</dbReference>
<dbReference type="Pfam" id="PF00356">
    <property type="entry name" value="LacI"/>
    <property type="match status" value="1"/>
</dbReference>
<dbReference type="SMART" id="SM00354">
    <property type="entry name" value="HTH_LACI"/>
    <property type="match status" value="1"/>
</dbReference>
<evidence type="ECO:0000259" key="4">
    <source>
        <dbReference type="PROSITE" id="PS50932"/>
    </source>
</evidence>
<keyword evidence="1" id="KW-0805">Transcription regulation</keyword>
<dbReference type="InterPro" id="IPR046335">
    <property type="entry name" value="LacI/GalR-like_sensor"/>
</dbReference>
<feature type="domain" description="HTH lacI-type" evidence="4">
    <location>
        <begin position="1"/>
        <end position="45"/>
    </location>
</feature>
<dbReference type="PATRIC" id="fig|1486262.3.peg.258"/>
<evidence type="ECO:0000256" key="1">
    <source>
        <dbReference type="ARBA" id="ARBA00023015"/>
    </source>
</evidence>
<organism evidence="5 6">
    <name type="scientific">Martelella endophytica</name>
    <dbReference type="NCBI Taxonomy" id="1486262"/>
    <lineage>
        <taxon>Bacteria</taxon>
        <taxon>Pseudomonadati</taxon>
        <taxon>Pseudomonadota</taxon>
        <taxon>Alphaproteobacteria</taxon>
        <taxon>Hyphomicrobiales</taxon>
        <taxon>Aurantimonadaceae</taxon>
        <taxon>Martelella</taxon>
    </lineage>
</organism>
<dbReference type="OrthoDB" id="7170131at2"/>
<dbReference type="CDD" id="cd06288">
    <property type="entry name" value="PBP1_sucrose_transcription_regulator"/>
    <property type="match status" value="1"/>
</dbReference>
<dbReference type="AlphaFoldDB" id="A0A0D5LKE0"/>
<dbReference type="PROSITE" id="PS50932">
    <property type="entry name" value="HTH_LACI_2"/>
    <property type="match status" value="1"/>
</dbReference>
<dbReference type="Gene3D" id="3.40.50.2300">
    <property type="match status" value="2"/>
</dbReference>
<dbReference type="InterPro" id="IPR000843">
    <property type="entry name" value="HTH_LacI"/>
</dbReference>
<keyword evidence="2" id="KW-0238">DNA-binding</keyword>
<dbReference type="HOGENOM" id="CLU_037628_6_4_5"/>
<accession>A0A0D5LKE0</accession>
<dbReference type="Gene3D" id="1.10.260.40">
    <property type="entry name" value="lambda repressor-like DNA-binding domains"/>
    <property type="match status" value="1"/>
</dbReference>
<protein>
    <recommendedName>
        <fullName evidence="4">HTH lacI-type domain-containing protein</fullName>
    </recommendedName>
</protein>
<dbReference type="Proteomes" id="UP000032611">
    <property type="component" value="Chromosome"/>
</dbReference>
<evidence type="ECO:0000313" key="6">
    <source>
        <dbReference type="Proteomes" id="UP000032611"/>
    </source>
</evidence>
<dbReference type="EMBL" id="CP010803">
    <property type="protein sequence ID" value="AJY44616.1"/>
    <property type="molecule type" value="Genomic_DNA"/>
</dbReference>
<dbReference type="STRING" id="1486262.TM49_01250"/>
<sequence length="324" mass="34995">MSDVAKAADVSKTTVSLVLNHVAEARIPDATRAHVFRTARELGYVSLPSTLNRDGERQTLHGLLINEISAAYPINLLDDLQTAAEARGAELILQMTGGSPEREREALMRFRDFGVSSVIYAMSFRAEVTPTIELDMFRHVFVNCRREDGRGTAVVTSGHRGGHAATRHLLEAGATRIAAITGDPWQVETRERQEGFTAALAEAGHAPFAVEAGAWSYGHAREIALAWLGSDTRPDAIFCHNDFMARGAVSAIQAAGLSCPGDILVAGYDDREVSAWPAPTLTTVTLPFTEMAERALECLSADGEIAEETHIVAGELIVRESTSR</sequence>
<evidence type="ECO:0000313" key="5">
    <source>
        <dbReference type="EMBL" id="AJY44616.1"/>
    </source>
</evidence>
<gene>
    <name evidence="5" type="ORF">TM49_01250</name>
</gene>
<dbReference type="GO" id="GO:0003700">
    <property type="term" value="F:DNA-binding transcription factor activity"/>
    <property type="evidence" value="ECO:0007669"/>
    <property type="project" value="TreeGrafter"/>
</dbReference>
<keyword evidence="6" id="KW-1185">Reference proteome</keyword>
<dbReference type="RefSeq" id="WP_045679194.1">
    <property type="nucleotide sequence ID" value="NZ_CP010803.1"/>
</dbReference>
<dbReference type="PANTHER" id="PTHR30146">
    <property type="entry name" value="LACI-RELATED TRANSCRIPTIONAL REPRESSOR"/>
    <property type="match status" value="1"/>
</dbReference>
<name>A0A0D5LKE0_MAREN</name>
<dbReference type="GO" id="GO:0000976">
    <property type="term" value="F:transcription cis-regulatory region binding"/>
    <property type="evidence" value="ECO:0007669"/>
    <property type="project" value="TreeGrafter"/>
</dbReference>
<dbReference type="Pfam" id="PF13377">
    <property type="entry name" value="Peripla_BP_3"/>
    <property type="match status" value="1"/>
</dbReference>
<dbReference type="InterPro" id="IPR010982">
    <property type="entry name" value="Lambda_DNA-bd_dom_sf"/>
</dbReference>
<proteinExistence type="predicted"/>
<dbReference type="InterPro" id="IPR028082">
    <property type="entry name" value="Peripla_BP_I"/>
</dbReference>
<evidence type="ECO:0000256" key="2">
    <source>
        <dbReference type="ARBA" id="ARBA00023125"/>
    </source>
</evidence>
<dbReference type="KEGG" id="mey:TM49_01250"/>
<evidence type="ECO:0000256" key="3">
    <source>
        <dbReference type="ARBA" id="ARBA00023163"/>
    </source>
</evidence>